<keyword evidence="3" id="KW-1185">Reference proteome</keyword>
<dbReference type="AlphaFoldDB" id="A0AAV7WET9"/>
<accession>A0AAV7WET9</accession>
<dbReference type="Proteomes" id="UP001066276">
    <property type="component" value="Chromosome 1_2"/>
</dbReference>
<reference evidence="2" key="1">
    <citation type="journal article" date="2022" name="bioRxiv">
        <title>Sequencing and chromosome-scale assembly of the giantPleurodeles waltlgenome.</title>
        <authorList>
            <person name="Brown T."/>
            <person name="Elewa A."/>
            <person name="Iarovenko S."/>
            <person name="Subramanian E."/>
            <person name="Araus A.J."/>
            <person name="Petzold A."/>
            <person name="Susuki M."/>
            <person name="Suzuki K.-i.T."/>
            <person name="Hayashi T."/>
            <person name="Toyoda A."/>
            <person name="Oliveira C."/>
            <person name="Osipova E."/>
            <person name="Leigh N.D."/>
            <person name="Simon A."/>
            <person name="Yun M.H."/>
        </authorList>
    </citation>
    <scope>NUCLEOTIDE SEQUENCE</scope>
    <source>
        <strain evidence="2">20211129_DDA</strain>
        <tissue evidence="2">Liver</tissue>
    </source>
</reference>
<dbReference type="PANTHER" id="PTHR19446">
    <property type="entry name" value="REVERSE TRANSCRIPTASES"/>
    <property type="match status" value="1"/>
</dbReference>
<dbReference type="Pfam" id="PF00078">
    <property type="entry name" value="RVT_1"/>
    <property type="match status" value="1"/>
</dbReference>
<dbReference type="InterPro" id="IPR000477">
    <property type="entry name" value="RT_dom"/>
</dbReference>
<protein>
    <recommendedName>
        <fullName evidence="1">Reverse transcriptase domain-containing protein</fullName>
    </recommendedName>
</protein>
<comment type="caution">
    <text evidence="2">The sequence shown here is derived from an EMBL/GenBank/DDBJ whole genome shotgun (WGS) entry which is preliminary data.</text>
</comment>
<proteinExistence type="predicted"/>
<evidence type="ECO:0000313" key="3">
    <source>
        <dbReference type="Proteomes" id="UP001066276"/>
    </source>
</evidence>
<evidence type="ECO:0000259" key="1">
    <source>
        <dbReference type="Pfam" id="PF00078"/>
    </source>
</evidence>
<feature type="domain" description="Reverse transcriptase" evidence="1">
    <location>
        <begin position="74"/>
        <end position="148"/>
    </location>
</feature>
<gene>
    <name evidence="2" type="ORF">NDU88_006633</name>
</gene>
<organism evidence="2 3">
    <name type="scientific">Pleurodeles waltl</name>
    <name type="common">Iberian ribbed newt</name>
    <dbReference type="NCBI Taxonomy" id="8319"/>
    <lineage>
        <taxon>Eukaryota</taxon>
        <taxon>Metazoa</taxon>
        <taxon>Chordata</taxon>
        <taxon>Craniata</taxon>
        <taxon>Vertebrata</taxon>
        <taxon>Euteleostomi</taxon>
        <taxon>Amphibia</taxon>
        <taxon>Batrachia</taxon>
        <taxon>Caudata</taxon>
        <taxon>Salamandroidea</taxon>
        <taxon>Salamandridae</taxon>
        <taxon>Pleurodelinae</taxon>
        <taxon>Pleurodeles</taxon>
    </lineage>
</organism>
<name>A0AAV7WET9_PLEWA</name>
<dbReference type="EMBL" id="JANPWB010000002">
    <property type="protein sequence ID" value="KAJ1211272.1"/>
    <property type="molecule type" value="Genomic_DNA"/>
</dbReference>
<sequence length="149" mass="17151">MNEVLCGRLGRLGRRNYYVRRRRGAFRLIQRKLHASHVGKIETAPQGVGATRFLIYNASIMSWMRAKGQFPRAGCLSLELRKAFDTVIWDFMFATLNRFNIDPPTYARWVRQLYSDPTARMGPLISQQYTIHCGTRKGCPLSPLLFVLA</sequence>
<evidence type="ECO:0000313" key="2">
    <source>
        <dbReference type="EMBL" id="KAJ1211272.1"/>
    </source>
</evidence>